<evidence type="ECO:0000256" key="8">
    <source>
        <dbReference type="ARBA" id="ARBA00023002"/>
    </source>
</evidence>
<evidence type="ECO:0000313" key="16">
    <source>
        <dbReference type="Proteomes" id="UP000780768"/>
    </source>
</evidence>
<dbReference type="SUPFAM" id="SSF51735">
    <property type="entry name" value="NAD(P)-binding Rossmann-fold domains"/>
    <property type="match status" value="1"/>
</dbReference>
<dbReference type="InterPro" id="IPR036291">
    <property type="entry name" value="NAD(P)-bd_dom_sf"/>
</dbReference>
<dbReference type="RefSeq" id="WP_289547669.1">
    <property type="nucleotide sequence ID" value="NZ_CAKMHU010000004.1"/>
</dbReference>
<dbReference type="Gene3D" id="3.40.50.10860">
    <property type="entry name" value="Leucine Dehydrogenase, chain A, domain 1"/>
    <property type="match status" value="1"/>
</dbReference>
<dbReference type="GO" id="GO:0006164">
    <property type="term" value="P:purine nucleotide biosynthetic process"/>
    <property type="evidence" value="ECO:0007669"/>
    <property type="project" value="UniProtKB-KW"/>
</dbReference>
<evidence type="ECO:0000313" key="15">
    <source>
        <dbReference type="EMBL" id="HJF84178.1"/>
    </source>
</evidence>
<comment type="subunit">
    <text evidence="2 12">Homodimer.</text>
</comment>
<keyword evidence="5 12" id="KW-0658">Purine biosynthesis</keyword>
<feature type="domain" description="Tetrahydrofolate dehydrogenase/cyclohydrolase catalytic" evidence="13">
    <location>
        <begin position="6"/>
        <end position="123"/>
    </location>
</feature>
<feature type="binding site" evidence="12">
    <location>
        <position position="234"/>
    </location>
    <ligand>
        <name>NADP(+)</name>
        <dbReference type="ChEBI" id="CHEBI:58349"/>
    </ligand>
</feature>
<keyword evidence="8 12" id="KW-0560">Oxidoreductase</keyword>
<sequence>MTATILSGKVFAAQFKEETKKEVLRLKQECGITPGLAVIIVGENAASKVYVRNKHKACEEIGIYSEVIEMPETTTKDELIRKIDELNFRKEIHGILVQLPLPKAIAQHEEEILNEINPFKDVDGFHPINVGKMVTGQEALVPCTPHGCLKMLEASHINMDGAHAVVIGRSNIVGKPMAHLLLSKNATVTICHSHTKNLKEICQTADILVAAIGKPKFITADMIKPGATVIDVGINRIAPKKLVGDVDFENAVNVAGAITPVPGGVGLLTIAMLLQNTVIAVKMQLANQYALCYNKDINL</sequence>
<dbReference type="SUPFAM" id="SSF53223">
    <property type="entry name" value="Aminoacid dehydrogenase-like, N-terminal domain"/>
    <property type="match status" value="1"/>
</dbReference>
<keyword evidence="4 12" id="KW-0028">Amino-acid biosynthesis</keyword>
<comment type="catalytic activity">
    <reaction evidence="12">
        <text>(6R)-5,10-methenyltetrahydrofolate + H2O = (6R)-10-formyltetrahydrofolate + H(+)</text>
        <dbReference type="Rhea" id="RHEA:23700"/>
        <dbReference type="ChEBI" id="CHEBI:15377"/>
        <dbReference type="ChEBI" id="CHEBI:15378"/>
        <dbReference type="ChEBI" id="CHEBI:57455"/>
        <dbReference type="ChEBI" id="CHEBI:195366"/>
        <dbReference type="EC" id="3.5.4.9"/>
    </reaction>
</comment>
<name>A0A921L702_9FIRM</name>
<keyword evidence="10 12" id="KW-0486">Methionine biosynthesis</keyword>
<keyword evidence="11 12" id="KW-0511">Multifunctional enzyme</keyword>
<dbReference type="GO" id="GO:0004477">
    <property type="term" value="F:methenyltetrahydrofolate cyclohydrolase activity"/>
    <property type="evidence" value="ECO:0007669"/>
    <property type="project" value="UniProtKB-UniRule"/>
</dbReference>
<comment type="pathway">
    <text evidence="1 12">One-carbon metabolism; tetrahydrofolate interconversion.</text>
</comment>
<feature type="binding site" evidence="12">
    <location>
        <begin position="168"/>
        <end position="170"/>
    </location>
    <ligand>
        <name>NADP(+)</name>
        <dbReference type="ChEBI" id="CHEBI:58349"/>
    </ligand>
</feature>
<dbReference type="GO" id="GO:0035999">
    <property type="term" value="P:tetrahydrofolate interconversion"/>
    <property type="evidence" value="ECO:0007669"/>
    <property type="project" value="UniProtKB-UniRule"/>
</dbReference>
<evidence type="ECO:0000256" key="6">
    <source>
        <dbReference type="ARBA" id="ARBA00022801"/>
    </source>
</evidence>
<dbReference type="GO" id="GO:0000105">
    <property type="term" value="P:L-histidine biosynthetic process"/>
    <property type="evidence" value="ECO:0007669"/>
    <property type="project" value="UniProtKB-KW"/>
</dbReference>
<dbReference type="InterPro" id="IPR046346">
    <property type="entry name" value="Aminoacid_DH-like_N_sf"/>
</dbReference>
<dbReference type="FunFam" id="3.40.50.720:FF:000094">
    <property type="entry name" value="Bifunctional protein FolD"/>
    <property type="match status" value="1"/>
</dbReference>
<keyword evidence="3 12" id="KW-0554">One-carbon metabolism</keyword>
<dbReference type="PANTHER" id="PTHR48099">
    <property type="entry name" value="C-1-TETRAHYDROFOLATE SYNTHASE, CYTOPLASMIC-RELATED"/>
    <property type="match status" value="1"/>
</dbReference>
<dbReference type="EC" id="3.5.4.9" evidence="12"/>
<evidence type="ECO:0000256" key="5">
    <source>
        <dbReference type="ARBA" id="ARBA00022755"/>
    </source>
</evidence>
<protein>
    <recommendedName>
        <fullName evidence="12">Bifunctional protein FolD</fullName>
    </recommendedName>
    <domain>
        <recommendedName>
            <fullName evidence="12">Methylenetetrahydrofolate dehydrogenase</fullName>
            <ecNumber evidence="12">1.5.1.5</ecNumber>
        </recommendedName>
    </domain>
    <domain>
        <recommendedName>
            <fullName evidence="12">Methenyltetrahydrofolate cyclohydrolase</fullName>
            <ecNumber evidence="12">3.5.4.9</ecNumber>
        </recommendedName>
    </domain>
</protein>
<keyword evidence="7 12" id="KW-0521">NADP</keyword>
<reference evidence="15" key="1">
    <citation type="journal article" date="2021" name="PeerJ">
        <title>Extensive microbial diversity within the chicken gut microbiome revealed by metagenomics and culture.</title>
        <authorList>
            <person name="Gilroy R."/>
            <person name="Ravi A."/>
            <person name="Getino M."/>
            <person name="Pursley I."/>
            <person name="Horton D.L."/>
            <person name="Alikhan N.F."/>
            <person name="Baker D."/>
            <person name="Gharbi K."/>
            <person name="Hall N."/>
            <person name="Watson M."/>
            <person name="Adriaenssens E.M."/>
            <person name="Foster-Nyarko E."/>
            <person name="Jarju S."/>
            <person name="Secka A."/>
            <person name="Antonio M."/>
            <person name="Oren A."/>
            <person name="Chaudhuri R.R."/>
            <person name="La Ragione R."/>
            <person name="Hildebrand F."/>
            <person name="Pallen M.J."/>
        </authorList>
    </citation>
    <scope>NUCLEOTIDE SEQUENCE</scope>
    <source>
        <strain evidence="15">7318</strain>
    </source>
</reference>
<comment type="caution">
    <text evidence="15">The sequence shown here is derived from an EMBL/GenBank/DDBJ whole genome shotgun (WGS) entry which is preliminary data.</text>
</comment>
<dbReference type="Pfam" id="PF02882">
    <property type="entry name" value="THF_DHG_CYH_C"/>
    <property type="match status" value="1"/>
</dbReference>
<evidence type="ECO:0000256" key="10">
    <source>
        <dbReference type="ARBA" id="ARBA00023167"/>
    </source>
</evidence>
<dbReference type="GO" id="GO:0004488">
    <property type="term" value="F:methylenetetrahydrofolate dehydrogenase (NADP+) activity"/>
    <property type="evidence" value="ECO:0007669"/>
    <property type="project" value="UniProtKB-UniRule"/>
</dbReference>
<dbReference type="Gene3D" id="3.40.50.720">
    <property type="entry name" value="NAD(P)-binding Rossmann-like Domain"/>
    <property type="match status" value="1"/>
</dbReference>
<dbReference type="Proteomes" id="UP000780768">
    <property type="component" value="Unassembled WGS sequence"/>
</dbReference>
<proteinExistence type="inferred from homology"/>
<evidence type="ECO:0000256" key="1">
    <source>
        <dbReference type="ARBA" id="ARBA00004777"/>
    </source>
</evidence>
<dbReference type="InterPro" id="IPR020631">
    <property type="entry name" value="THF_DH/CycHdrlase_NAD-bd_dom"/>
</dbReference>
<dbReference type="InterPro" id="IPR020630">
    <property type="entry name" value="THF_DH/CycHdrlase_cat_dom"/>
</dbReference>
<evidence type="ECO:0000259" key="14">
    <source>
        <dbReference type="Pfam" id="PF02882"/>
    </source>
</evidence>
<dbReference type="GO" id="GO:0005829">
    <property type="term" value="C:cytosol"/>
    <property type="evidence" value="ECO:0007669"/>
    <property type="project" value="TreeGrafter"/>
</dbReference>
<evidence type="ECO:0000256" key="3">
    <source>
        <dbReference type="ARBA" id="ARBA00022563"/>
    </source>
</evidence>
<evidence type="ECO:0000259" key="13">
    <source>
        <dbReference type="Pfam" id="PF00763"/>
    </source>
</evidence>
<dbReference type="GO" id="GO:0009086">
    <property type="term" value="P:methionine biosynthetic process"/>
    <property type="evidence" value="ECO:0007669"/>
    <property type="project" value="UniProtKB-KW"/>
</dbReference>
<evidence type="ECO:0000256" key="11">
    <source>
        <dbReference type="ARBA" id="ARBA00023268"/>
    </source>
</evidence>
<comment type="similarity">
    <text evidence="12">Belongs to the tetrahydrofolate dehydrogenase/cyclohydrolase family.</text>
</comment>
<dbReference type="PANTHER" id="PTHR48099:SF5">
    <property type="entry name" value="C-1-TETRAHYDROFOLATE SYNTHASE, CYTOPLASMIC"/>
    <property type="match status" value="1"/>
</dbReference>
<feature type="domain" description="Tetrahydrofolate dehydrogenase/cyclohydrolase NAD(P)-binding" evidence="14">
    <location>
        <begin position="142"/>
        <end position="284"/>
    </location>
</feature>
<dbReference type="FunFam" id="3.40.50.10860:FF:000005">
    <property type="entry name" value="C-1-tetrahydrofolate synthase, cytoplasmic, putative"/>
    <property type="match status" value="1"/>
</dbReference>
<evidence type="ECO:0000256" key="7">
    <source>
        <dbReference type="ARBA" id="ARBA00022857"/>
    </source>
</evidence>
<comment type="function">
    <text evidence="12">Catalyzes the oxidation of 5,10-methylenetetrahydrofolate to 5,10-methenyltetrahydrofolate and then the hydrolysis of 5,10-methenyltetrahydrofolate to 10-formyltetrahydrofolate.</text>
</comment>
<accession>A0A921L702</accession>
<dbReference type="InterPro" id="IPR000672">
    <property type="entry name" value="THF_DH/CycHdrlase"/>
</dbReference>
<comment type="catalytic activity">
    <reaction evidence="12">
        <text>(6R)-5,10-methylene-5,6,7,8-tetrahydrofolate + NADP(+) = (6R)-5,10-methenyltetrahydrofolate + NADPH</text>
        <dbReference type="Rhea" id="RHEA:22812"/>
        <dbReference type="ChEBI" id="CHEBI:15636"/>
        <dbReference type="ChEBI" id="CHEBI:57455"/>
        <dbReference type="ChEBI" id="CHEBI:57783"/>
        <dbReference type="ChEBI" id="CHEBI:58349"/>
        <dbReference type="EC" id="1.5.1.5"/>
    </reaction>
</comment>
<dbReference type="HAMAP" id="MF_01576">
    <property type="entry name" value="THF_DHG_CYH"/>
    <property type="match status" value="1"/>
</dbReference>
<dbReference type="NCBIfam" id="NF010783">
    <property type="entry name" value="PRK14186.1"/>
    <property type="match status" value="1"/>
</dbReference>
<comment type="caution">
    <text evidence="12">Lacks conserved residue(s) required for the propagation of feature annotation.</text>
</comment>
<evidence type="ECO:0000256" key="2">
    <source>
        <dbReference type="ARBA" id="ARBA00011738"/>
    </source>
</evidence>
<dbReference type="AlphaFoldDB" id="A0A921L702"/>
<evidence type="ECO:0000256" key="9">
    <source>
        <dbReference type="ARBA" id="ARBA00023102"/>
    </source>
</evidence>
<keyword evidence="6 12" id="KW-0378">Hydrolase</keyword>
<dbReference type="PRINTS" id="PR00085">
    <property type="entry name" value="THFDHDRGNASE"/>
</dbReference>
<organism evidence="15 16">
    <name type="scientific">Megamonas hypermegale</name>
    <dbReference type="NCBI Taxonomy" id="158847"/>
    <lineage>
        <taxon>Bacteria</taxon>
        <taxon>Bacillati</taxon>
        <taxon>Bacillota</taxon>
        <taxon>Negativicutes</taxon>
        <taxon>Selenomonadales</taxon>
        <taxon>Selenomonadaceae</taxon>
        <taxon>Megamonas</taxon>
    </lineage>
</organism>
<dbReference type="CDD" id="cd01080">
    <property type="entry name" value="NAD_bind_m-THF_DH_Cyclohyd"/>
    <property type="match status" value="1"/>
</dbReference>
<dbReference type="Pfam" id="PF00763">
    <property type="entry name" value="THF_DHG_CYH"/>
    <property type="match status" value="1"/>
</dbReference>
<evidence type="ECO:0000256" key="12">
    <source>
        <dbReference type="HAMAP-Rule" id="MF_01576"/>
    </source>
</evidence>
<reference evidence="15" key="2">
    <citation type="submission" date="2021-09" db="EMBL/GenBank/DDBJ databases">
        <authorList>
            <person name="Gilroy R."/>
        </authorList>
    </citation>
    <scope>NUCLEOTIDE SEQUENCE</scope>
    <source>
        <strain evidence="15">7318</strain>
    </source>
</reference>
<gene>
    <name evidence="12 15" type="primary">folD</name>
    <name evidence="15" type="ORF">K8V65_00725</name>
</gene>
<dbReference type="EC" id="1.5.1.5" evidence="12"/>
<dbReference type="EMBL" id="DYVR01000020">
    <property type="protein sequence ID" value="HJF84178.1"/>
    <property type="molecule type" value="Genomic_DNA"/>
</dbReference>
<keyword evidence="9 12" id="KW-0368">Histidine biosynthesis</keyword>
<evidence type="ECO:0000256" key="4">
    <source>
        <dbReference type="ARBA" id="ARBA00022605"/>
    </source>
</evidence>
<dbReference type="NCBIfam" id="NF008058">
    <property type="entry name" value="PRK10792.1"/>
    <property type="match status" value="1"/>
</dbReference>